<name>A0AAV6LFX0_9ERIC</name>
<keyword evidence="2" id="KW-1185">Reference proteome</keyword>
<reference evidence="1" key="1">
    <citation type="submission" date="2020-08" db="EMBL/GenBank/DDBJ databases">
        <title>Plant Genome Project.</title>
        <authorList>
            <person name="Zhang R.-G."/>
        </authorList>
    </citation>
    <scope>NUCLEOTIDE SEQUENCE</scope>
    <source>
        <strain evidence="1">WSP0</strain>
        <tissue evidence="1">Leaf</tissue>
    </source>
</reference>
<accession>A0AAV6LFX0</accession>
<dbReference type="Proteomes" id="UP000823749">
    <property type="component" value="Chromosome 1"/>
</dbReference>
<dbReference type="EMBL" id="JACTNZ010000001">
    <property type="protein sequence ID" value="KAG5564028.1"/>
    <property type="molecule type" value="Genomic_DNA"/>
</dbReference>
<evidence type="ECO:0000313" key="2">
    <source>
        <dbReference type="Proteomes" id="UP000823749"/>
    </source>
</evidence>
<comment type="caution">
    <text evidence="1">The sequence shown here is derived from an EMBL/GenBank/DDBJ whole genome shotgun (WGS) entry which is preliminary data.</text>
</comment>
<gene>
    <name evidence="1" type="ORF">RHGRI_000264</name>
</gene>
<dbReference type="EMBL" id="JACTNZ010000001">
    <property type="protein sequence ID" value="KAG5564029.1"/>
    <property type="molecule type" value="Genomic_DNA"/>
</dbReference>
<evidence type="ECO:0000313" key="1">
    <source>
        <dbReference type="EMBL" id="KAG5564028.1"/>
    </source>
</evidence>
<dbReference type="AlphaFoldDB" id="A0AAV6LFX0"/>
<protein>
    <submittedName>
        <fullName evidence="1">Uncharacterized protein</fullName>
    </submittedName>
</protein>
<proteinExistence type="predicted"/>
<dbReference type="EMBL" id="JACTNZ010000001">
    <property type="protein sequence ID" value="KAG5564027.1"/>
    <property type="molecule type" value="Genomic_DNA"/>
</dbReference>
<organism evidence="1 2">
    <name type="scientific">Rhododendron griersonianum</name>
    <dbReference type="NCBI Taxonomy" id="479676"/>
    <lineage>
        <taxon>Eukaryota</taxon>
        <taxon>Viridiplantae</taxon>
        <taxon>Streptophyta</taxon>
        <taxon>Embryophyta</taxon>
        <taxon>Tracheophyta</taxon>
        <taxon>Spermatophyta</taxon>
        <taxon>Magnoliopsida</taxon>
        <taxon>eudicotyledons</taxon>
        <taxon>Gunneridae</taxon>
        <taxon>Pentapetalae</taxon>
        <taxon>asterids</taxon>
        <taxon>Ericales</taxon>
        <taxon>Ericaceae</taxon>
        <taxon>Ericoideae</taxon>
        <taxon>Rhodoreae</taxon>
        <taxon>Rhododendron</taxon>
    </lineage>
</organism>
<sequence length="68" mass="7743">MNQRGNPGFEMRKLCAYLAMNQMGNPGFEMVAKISTTSWNSLSSKLFQFLVNVVLLNEELIKCILESR</sequence>